<gene>
    <name evidence="2" type="ORF">SAMN02745941_04546</name>
</gene>
<evidence type="ECO:0000313" key="2">
    <source>
        <dbReference type="EMBL" id="SHI91117.1"/>
    </source>
</evidence>
<keyword evidence="1" id="KW-0472">Membrane</keyword>
<accession>A0A1M6F0A0</accession>
<dbReference type="SUPFAM" id="SSF54523">
    <property type="entry name" value="Pili subunits"/>
    <property type="match status" value="1"/>
</dbReference>
<dbReference type="NCBIfam" id="TIGR02532">
    <property type="entry name" value="IV_pilin_GFxxxE"/>
    <property type="match status" value="1"/>
</dbReference>
<organism evidence="2 3">
    <name type="scientific">Clostridium intestinale DSM 6191</name>
    <dbReference type="NCBI Taxonomy" id="1121320"/>
    <lineage>
        <taxon>Bacteria</taxon>
        <taxon>Bacillati</taxon>
        <taxon>Bacillota</taxon>
        <taxon>Clostridia</taxon>
        <taxon>Eubacteriales</taxon>
        <taxon>Clostridiaceae</taxon>
        <taxon>Clostridium</taxon>
    </lineage>
</organism>
<proteinExistence type="predicted"/>
<dbReference type="AlphaFoldDB" id="A0A1M6F0A0"/>
<dbReference type="Pfam" id="PF07963">
    <property type="entry name" value="N_methyl"/>
    <property type="match status" value="1"/>
</dbReference>
<dbReference type="InterPro" id="IPR012902">
    <property type="entry name" value="N_methyl_site"/>
</dbReference>
<keyword evidence="1" id="KW-0812">Transmembrane</keyword>
<protein>
    <submittedName>
        <fullName evidence="2">Prepilin-type N-terminal cleavage/methylation domain-containing protein</fullName>
    </submittedName>
</protein>
<dbReference type="InterPro" id="IPR045584">
    <property type="entry name" value="Pilin-like"/>
</dbReference>
<dbReference type="Gene3D" id="3.30.700.10">
    <property type="entry name" value="Glycoprotein, Type 4 Pilin"/>
    <property type="match status" value="1"/>
</dbReference>
<reference evidence="2 3" key="1">
    <citation type="submission" date="2016-11" db="EMBL/GenBank/DDBJ databases">
        <authorList>
            <person name="Jaros S."/>
            <person name="Januszkiewicz K."/>
            <person name="Wedrychowicz H."/>
        </authorList>
    </citation>
    <scope>NUCLEOTIDE SEQUENCE [LARGE SCALE GENOMIC DNA]</scope>
    <source>
        <strain evidence="2 3">DSM 6191</strain>
    </source>
</reference>
<evidence type="ECO:0000313" key="3">
    <source>
        <dbReference type="Proteomes" id="UP000184241"/>
    </source>
</evidence>
<sequence>MNKGRKKGFTLIEMIAVIAILAITLMLTYTLFNKAYSTLNRQEQESIVLDEARNFSSILEEDMKLASDVKTTTLIPGNYGLGSSITVLSEITNTSSEKYIYTKEATKIVKYKVSGSTATKMATLANYVVDVQLSPLGTKSYKVYIKSNRKDIETSFETVVTRRMI</sequence>
<keyword evidence="1" id="KW-1133">Transmembrane helix</keyword>
<dbReference type="RefSeq" id="WP_073022807.1">
    <property type="nucleotide sequence ID" value="NZ_FQXU01000025.1"/>
</dbReference>
<evidence type="ECO:0000256" key="1">
    <source>
        <dbReference type="SAM" id="Phobius"/>
    </source>
</evidence>
<dbReference type="EMBL" id="FQXU01000025">
    <property type="protein sequence ID" value="SHI91117.1"/>
    <property type="molecule type" value="Genomic_DNA"/>
</dbReference>
<dbReference type="PROSITE" id="PS00409">
    <property type="entry name" value="PROKAR_NTER_METHYL"/>
    <property type="match status" value="1"/>
</dbReference>
<name>A0A1M6F0A0_9CLOT</name>
<dbReference type="Proteomes" id="UP000184241">
    <property type="component" value="Unassembled WGS sequence"/>
</dbReference>
<feature type="transmembrane region" description="Helical" evidence="1">
    <location>
        <begin position="12"/>
        <end position="32"/>
    </location>
</feature>